<dbReference type="InParanoid" id="A0A024G9S8"/>
<dbReference type="OrthoDB" id="414075at2759"/>
<dbReference type="InterPro" id="IPR036397">
    <property type="entry name" value="RNaseH_sf"/>
</dbReference>
<comment type="similarity">
    <text evidence="1">Belongs to the CAF1 family.</text>
</comment>
<dbReference type="STRING" id="65357.A0A024G9S8"/>
<evidence type="ECO:0000256" key="1">
    <source>
        <dbReference type="ARBA" id="ARBA00008372"/>
    </source>
</evidence>
<evidence type="ECO:0000313" key="3">
    <source>
        <dbReference type="Proteomes" id="UP000053237"/>
    </source>
</evidence>
<dbReference type="AlphaFoldDB" id="A0A024G9S8"/>
<dbReference type="Gene3D" id="3.30.420.10">
    <property type="entry name" value="Ribonuclease H-like superfamily/Ribonuclease H"/>
    <property type="match status" value="2"/>
</dbReference>
<dbReference type="Pfam" id="PF04857">
    <property type="entry name" value="CAF1"/>
    <property type="match status" value="1"/>
</dbReference>
<dbReference type="InterPro" id="IPR012337">
    <property type="entry name" value="RNaseH-like_sf"/>
</dbReference>
<name>A0A024G9S8_9STRA</name>
<dbReference type="GO" id="GO:0003723">
    <property type="term" value="F:RNA binding"/>
    <property type="evidence" value="ECO:0007669"/>
    <property type="project" value="TreeGrafter"/>
</dbReference>
<dbReference type="Proteomes" id="UP000053237">
    <property type="component" value="Unassembled WGS sequence"/>
</dbReference>
<dbReference type="GO" id="GO:0000175">
    <property type="term" value="F:3'-5'-RNA exonuclease activity"/>
    <property type="evidence" value="ECO:0007669"/>
    <property type="project" value="TreeGrafter"/>
</dbReference>
<dbReference type="PANTHER" id="PTHR15092">
    <property type="entry name" value="POLY A -SPECIFIC RIBONUCLEASE/TARGET OF EGR1, MEMBER 1"/>
    <property type="match status" value="1"/>
</dbReference>
<gene>
    <name evidence="2" type="ORF">BN9_042920</name>
</gene>
<dbReference type="InterPro" id="IPR006941">
    <property type="entry name" value="RNase_CAF1"/>
</dbReference>
<dbReference type="EMBL" id="CAIX01000050">
    <property type="protein sequence ID" value="CCI43508.1"/>
    <property type="molecule type" value="Genomic_DNA"/>
</dbReference>
<keyword evidence="3" id="KW-1185">Reference proteome</keyword>
<protein>
    <submittedName>
        <fullName evidence="2">Uncharacterized protein</fullName>
    </submittedName>
</protein>
<dbReference type="InterPro" id="IPR051181">
    <property type="entry name" value="CAF1_poly(A)_ribonucleases"/>
</dbReference>
<reference evidence="2 3" key="1">
    <citation type="submission" date="2012-05" db="EMBL/GenBank/DDBJ databases">
        <title>Recombination and specialization in a pathogen metapopulation.</title>
        <authorList>
            <person name="Gardiner A."/>
            <person name="Kemen E."/>
            <person name="Schultz-Larsen T."/>
            <person name="MacLean D."/>
            <person name="Van Oosterhout C."/>
            <person name="Jones J.D.G."/>
        </authorList>
    </citation>
    <scope>NUCLEOTIDE SEQUENCE [LARGE SCALE GENOMIC DNA]</scope>
    <source>
        <strain evidence="2 3">Ac Nc2</strain>
    </source>
</reference>
<dbReference type="SUPFAM" id="SSF53098">
    <property type="entry name" value="Ribonuclease H-like"/>
    <property type="match status" value="1"/>
</dbReference>
<organism evidence="2 3">
    <name type="scientific">Albugo candida</name>
    <dbReference type="NCBI Taxonomy" id="65357"/>
    <lineage>
        <taxon>Eukaryota</taxon>
        <taxon>Sar</taxon>
        <taxon>Stramenopiles</taxon>
        <taxon>Oomycota</taxon>
        <taxon>Peronosporomycetes</taxon>
        <taxon>Albuginales</taxon>
        <taxon>Albuginaceae</taxon>
        <taxon>Albugo</taxon>
    </lineage>
</organism>
<proteinExistence type="inferred from homology"/>
<dbReference type="PANTHER" id="PTHR15092:SF22">
    <property type="entry name" value="POLY(A)-SPECIFIC RIBONUCLEASE PNLDC1"/>
    <property type="match status" value="1"/>
</dbReference>
<sequence length="661" mass="75155">MSTLPIVQEITQTDFLSQLSVIKNAIEKSAFIAIDTEFGGISVPGERAKWMDTIEERYRLHVNTAKAYPLMQFGLSCFLPCFTENEAAETLTKYQVLTMQFPIFARYEKAPQAVSMSKNTKNSKVISPDRKFMLQAMCIQYIHEHGFDFNHWIENGVSYISSAEMAVLLEENETAGTEANLTQQSSLMALDRQADAFLDKMDALIVSLQERLASREEEINQSEFDDEKRIDEIKEFLKTRMDDTDRSELRGSVACLSPPLGSYRSRLLVDHIKRTYPESVLILECVSDNETGIGSHKTRSWEKRLRIIVMTSQKVRSGFLSAHKSIEKDLVKAHNLERKGFTTIMEWIMESNTSIVGHNLLLDLLYCYEKFYQPLPNDCTDFNASLLRWMKRDPKNDHINSSHNVIYDTKDILTAMKEELDQFADRLETTSLPHAFEIVSKHPFYGPPIQSISLHDFVRLYPHPESIDWCQLTAHSTQQGKICGAHQAGYDAFVTGYLFTRLCCALGAPNNALSGPAIPSLLKRFQDRLFLSHFLPPHSIALSDPLGLQMPHRAHILRLELSRVFRNTLRAFHIQRCIADELGQHNIKSQTISLVWEGNQRVYITLSSSECAQVLLNARARLAPTFGTETDPMPSISSVDIYSCVQEPSICTDEAHPSQKK</sequence>
<accession>A0A024G9S8</accession>
<comment type="caution">
    <text evidence="2">The sequence shown here is derived from an EMBL/GenBank/DDBJ whole genome shotgun (WGS) entry which is preliminary data.</text>
</comment>
<evidence type="ECO:0000313" key="2">
    <source>
        <dbReference type="EMBL" id="CCI43508.1"/>
    </source>
</evidence>